<dbReference type="GO" id="GO:0050118">
    <property type="term" value="F:N-acetyldiaminopimelate deacetylase activity"/>
    <property type="evidence" value="ECO:0007669"/>
    <property type="project" value="UniProtKB-ARBA"/>
</dbReference>
<feature type="domain" description="Peptidase M20 dimerisation" evidence="3">
    <location>
        <begin position="215"/>
        <end position="304"/>
    </location>
</feature>
<dbReference type="SUPFAM" id="SSF53187">
    <property type="entry name" value="Zn-dependent exopeptidases"/>
    <property type="match status" value="1"/>
</dbReference>
<dbReference type="Gene3D" id="3.40.630.10">
    <property type="entry name" value="Zn peptidases"/>
    <property type="match status" value="1"/>
</dbReference>
<dbReference type="CDD" id="cd03886">
    <property type="entry name" value="M20_Acy1"/>
    <property type="match status" value="1"/>
</dbReference>
<keyword evidence="2" id="KW-0479">Metal-binding</keyword>
<keyword evidence="1" id="KW-0378">Hydrolase</keyword>
<dbReference type="FunFam" id="3.30.70.360:FF:000001">
    <property type="entry name" value="N-acetyldiaminopimelate deacetylase"/>
    <property type="match status" value="1"/>
</dbReference>
<dbReference type="GO" id="GO:0046872">
    <property type="term" value="F:metal ion binding"/>
    <property type="evidence" value="ECO:0007669"/>
    <property type="project" value="UniProtKB-KW"/>
</dbReference>
<evidence type="ECO:0000256" key="2">
    <source>
        <dbReference type="PIRSR" id="PIRSR005962-1"/>
    </source>
</evidence>
<dbReference type="PIRSF" id="PIRSF005962">
    <property type="entry name" value="Pept_M20D_amidohydro"/>
    <property type="match status" value="1"/>
</dbReference>
<feature type="binding site" evidence="2">
    <location>
        <position position="123"/>
    </location>
    <ligand>
        <name>Mn(2+)</name>
        <dbReference type="ChEBI" id="CHEBI:29035"/>
        <label>2</label>
    </ligand>
</feature>
<sequence length="416" mass="45600">MSDTSQIRTEFLRPLPSTHPMLDAVKSDADDLYSEIVAFRRTLHRRPELSGEEHETARRVAERLTALGLDVRTGVHDTGVVGTLHGGRPGPTLLLRADMDALPIQEETGLDCASEHEGVMHACGHDLHTSSLLGTAMILARHREEVHGQVRFCFQPHEERIPGGAKFMIDEGMLDETGDTPAPEAAFGQHVKPSLPPGTLGIRAGGFMASADEVFVTVEGEGGHAANPHEAVDPTYVASEIVGGLQSLISRRCPPGVPSVLTIGRLVADGATNVIPETARLEGTFRAMDEEWRFRAHALFRQLVHRTAEAHGATAEVEVREGYPALHNHETPTTLVQEAAREYVGPERTVEADRWFAGEDFAYFLRECPGTFYQLGVGSEHGLHTSRFNPDEEALRTGTGFMAYLAWRYGREHAQD</sequence>
<reference evidence="5" key="2">
    <citation type="submission" date="2010-04" db="EMBL/GenBank/DDBJ databases">
        <title>Genome sequence of Salinibacter ruber M8.</title>
        <authorList>
            <consortium name="Genoscope"/>
        </authorList>
    </citation>
    <scope>NUCLEOTIDE SEQUENCE [LARGE SCALE GENOMIC DNA]</scope>
    <source>
        <strain evidence="5">M8</strain>
    </source>
</reference>
<dbReference type="GO" id="GO:0019877">
    <property type="term" value="P:diaminopimelate biosynthetic process"/>
    <property type="evidence" value="ECO:0007669"/>
    <property type="project" value="UniProtKB-ARBA"/>
</dbReference>
<feature type="binding site" evidence="2">
    <location>
        <position position="159"/>
    </location>
    <ligand>
        <name>Mn(2+)</name>
        <dbReference type="ChEBI" id="CHEBI:29035"/>
        <label>2</label>
    </ligand>
</feature>
<protein>
    <submittedName>
        <fullName evidence="4">N-acyl-L-amino acid amidohydrolase, putative</fullName>
    </submittedName>
</protein>
<evidence type="ECO:0000256" key="1">
    <source>
        <dbReference type="ARBA" id="ARBA00022801"/>
    </source>
</evidence>
<dbReference type="Gene3D" id="3.30.70.360">
    <property type="match status" value="1"/>
</dbReference>
<keyword evidence="2" id="KW-0464">Manganese</keyword>
<feature type="binding site" evidence="2">
    <location>
        <position position="125"/>
    </location>
    <ligand>
        <name>Mn(2+)</name>
        <dbReference type="ChEBI" id="CHEBI:29035"/>
        <label>2</label>
    </ligand>
</feature>
<gene>
    <name evidence="4" type="primary">argE</name>
    <name evidence="4" type="ordered locus">SRM_00946</name>
</gene>
<dbReference type="PANTHER" id="PTHR11014:SF63">
    <property type="entry name" value="METALLOPEPTIDASE, PUTATIVE (AFU_ORTHOLOGUE AFUA_6G09600)-RELATED"/>
    <property type="match status" value="1"/>
</dbReference>
<dbReference type="NCBIfam" id="TIGR01891">
    <property type="entry name" value="amidohydrolases"/>
    <property type="match status" value="1"/>
</dbReference>
<dbReference type="InterPro" id="IPR036264">
    <property type="entry name" value="Bact_exopeptidase_dim_dom"/>
</dbReference>
<dbReference type="AlphaFoldDB" id="D5H762"/>
<dbReference type="KEGG" id="srm:SRM_00946"/>
<dbReference type="Proteomes" id="UP000000933">
    <property type="component" value="Chromosome"/>
</dbReference>
<comment type="cofactor">
    <cofactor evidence="2">
        <name>Mn(2+)</name>
        <dbReference type="ChEBI" id="CHEBI:29035"/>
    </cofactor>
    <text evidence="2">The Mn(2+) ion enhances activity.</text>
</comment>
<dbReference type="InterPro" id="IPR017439">
    <property type="entry name" value="Amidohydrolase"/>
</dbReference>
<accession>D5H762</accession>
<dbReference type="Pfam" id="PF01546">
    <property type="entry name" value="Peptidase_M20"/>
    <property type="match status" value="1"/>
</dbReference>
<dbReference type="Pfam" id="PF07687">
    <property type="entry name" value="M20_dimer"/>
    <property type="match status" value="1"/>
</dbReference>
<dbReference type="EMBL" id="FP565814">
    <property type="protein sequence ID" value="CBH23867.1"/>
    <property type="molecule type" value="Genomic_DNA"/>
</dbReference>
<evidence type="ECO:0000313" key="4">
    <source>
        <dbReference type="EMBL" id="CBH23867.1"/>
    </source>
</evidence>
<evidence type="ECO:0000259" key="3">
    <source>
        <dbReference type="Pfam" id="PF07687"/>
    </source>
</evidence>
<dbReference type="SUPFAM" id="SSF55031">
    <property type="entry name" value="Bacterial exopeptidase dimerisation domain"/>
    <property type="match status" value="1"/>
</dbReference>
<dbReference type="PATRIC" id="fig|761659.10.peg.1052"/>
<evidence type="ECO:0000313" key="5">
    <source>
        <dbReference type="Proteomes" id="UP000000933"/>
    </source>
</evidence>
<feature type="binding site" evidence="2">
    <location>
        <position position="384"/>
    </location>
    <ligand>
        <name>Mn(2+)</name>
        <dbReference type="ChEBI" id="CHEBI:29035"/>
        <label>2</label>
    </ligand>
</feature>
<dbReference type="PANTHER" id="PTHR11014">
    <property type="entry name" value="PEPTIDASE M20 FAMILY MEMBER"/>
    <property type="match status" value="1"/>
</dbReference>
<feature type="binding site" evidence="2">
    <location>
        <position position="190"/>
    </location>
    <ligand>
        <name>Mn(2+)</name>
        <dbReference type="ChEBI" id="CHEBI:29035"/>
        <label>2</label>
    </ligand>
</feature>
<reference evidence="4 5" key="1">
    <citation type="journal article" date="2010" name="ISME J.">
        <title>Fine-scale evolution: genomic, phenotypic and ecological differentiation in two coexisting Salinibacter ruber strains.</title>
        <authorList>
            <person name="Pena A."/>
            <person name="Teeling H."/>
            <person name="Huerta-Cepas J."/>
            <person name="Santos F."/>
            <person name="Yarza P."/>
            <person name="Brito-Echeverria J."/>
            <person name="Lucio M."/>
            <person name="Schmitt-Kopplin P."/>
            <person name="Meseguer I."/>
            <person name="Schenowitz C."/>
            <person name="Dossat C."/>
            <person name="Barbe V."/>
            <person name="Dopazo J."/>
            <person name="Rossello-Mora R."/>
            <person name="Schuler M."/>
            <person name="Glockner F.O."/>
            <person name="Amann R."/>
            <person name="Gabaldon T."/>
            <person name="Anton J."/>
        </authorList>
    </citation>
    <scope>NUCLEOTIDE SEQUENCE [LARGE SCALE GENOMIC DNA]</scope>
    <source>
        <strain evidence="4 5">M8</strain>
    </source>
</reference>
<organism evidence="4 5">
    <name type="scientific">Salinibacter ruber (strain M8)</name>
    <dbReference type="NCBI Taxonomy" id="761659"/>
    <lineage>
        <taxon>Bacteria</taxon>
        <taxon>Pseudomonadati</taxon>
        <taxon>Rhodothermota</taxon>
        <taxon>Rhodothermia</taxon>
        <taxon>Rhodothermales</taxon>
        <taxon>Salinibacteraceae</taxon>
        <taxon>Salinibacter</taxon>
    </lineage>
</organism>
<proteinExistence type="predicted"/>
<dbReference type="HOGENOM" id="CLU_023257_0_1_10"/>
<name>D5H762_SALRM</name>
<dbReference type="InterPro" id="IPR002933">
    <property type="entry name" value="Peptidase_M20"/>
</dbReference>
<dbReference type="InterPro" id="IPR011650">
    <property type="entry name" value="Peptidase_M20_dimer"/>
</dbReference>